<dbReference type="Gene3D" id="1.10.10.10">
    <property type="entry name" value="Winged helix-like DNA-binding domain superfamily/Winged helix DNA-binding domain"/>
    <property type="match status" value="3"/>
</dbReference>
<gene>
    <name evidence="6" type="ORF">G4B88_026006</name>
</gene>
<keyword evidence="3" id="KW-0949">S-adenosyl-L-methionine</keyword>
<feature type="domain" description="O-methyltransferase C-terminal" evidence="4">
    <location>
        <begin position="447"/>
        <end position="535"/>
    </location>
</feature>
<dbReference type="Proteomes" id="UP000583929">
    <property type="component" value="Unassembled WGS sequence"/>
</dbReference>
<evidence type="ECO:0000259" key="5">
    <source>
        <dbReference type="Pfam" id="PF08100"/>
    </source>
</evidence>
<dbReference type="SUPFAM" id="SSF46785">
    <property type="entry name" value="Winged helix' DNA-binding domain"/>
    <property type="match status" value="3"/>
</dbReference>
<dbReference type="Pfam" id="PF08100">
    <property type="entry name" value="Dimerisation"/>
    <property type="match status" value="3"/>
</dbReference>
<dbReference type="GO" id="GO:0032259">
    <property type="term" value="P:methylation"/>
    <property type="evidence" value="ECO:0007669"/>
    <property type="project" value="UniProtKB-KW"/>
</dbReference>
<evidence type="ECO:0000256" key="2">
    <source>
        <dbReference type="ARBA" id="ARBA00022679"/>
    </source>
</evidence>
<organism evidence="6 7">
    <name type="scientific">Cannabis sativa</name>
    <name type="common">Hemp</name>
    <name type="synonym">Marijuana</name>
    <dbReference type="NCBI Taxonomy" id="3483"/>
    <lineage>
        <taxon>Eukaryota</taxon>
        <taxon>Viridiplantae</taxon>
        <taxon>Streptophyta</taxon>
        <taxon>Embryophyta</taxon>
        <taxon>Tracheophyta</taxon>
        <taxon>Spermatophyta</taxon>
        <taxon>Magnoliopsida</taxon>
        <taxon>eudicotyledons</taxon>
        <taxon>Gunneridae</taxon>
        <taxon>Pentapetalae</taxon>
        <taxon>rosids</taxon>
        <taxon>fabids</taxon>
        <taxon>Rosales</taxon>
        <taxon>Cannabaceae</taxon>
        <taxon>Cannabis</taxon>
    </lineage>
</organism>
<proteinExistence type="predicted"/>
<dbReference type="GO" id="GO:0008171">
    <property type="term" value="F:O-methyltransferase activity"/>
    <property type="evidence" value="ECO:0007669"/>
    <property type="project" value="InterPro"/>
</dbReference>
<dbReference type="PROSITE" id="PS51683">
    <property type="entry name" value="SAM_OMT_II"/>
    <property type="match status" value="2"/>
</dbReference>
<dbReference type="Pfam" id="PF00891">
    <property type="entry name" value="Methyltransf_2"/>
    <property type="match status" value="5"/>
</dbReference>
<feature type="domain" description="O-methyltransferase C-terminal" evidence="4">
    <location>
        <begin position="684"/>
        <end position="787"/>
    </location>
</feature>
<sequence length="961" mass="105670">MPKGQKDCQINQIPMSIERNNVEEDESFFYAVELRSSVVLPMSLYATIELGVFEILAKAGDGAKLSSSDIASHLPTENPDAPMMLDRILTLLASHSVLDCVVVGEGSSMRKLYSLSPVSKHFLPKEDGVSSHALMKLGLDKISLESWFELKNAILEGGTAFKRAHGMNVFEYGKSDPRFGEVFNSAMYNQAKIVTKKIIESYKGFENNIKTLVDVGGGFGVTKCYEAIPSNGKVIVVDMVVPIMAETTHKAKSIFQLDLVMLSQNPGGKERNQHEFQAIANAAGFSTINFACQKCCHINPIPMSIIERNNVEEDESFFYAIELRSLVVLPMSLFATIELGVFEILAKAGDGAKLSSSDIVSHLPTKNLDAPMMLDRILTLLASHSVLDCVVVGEGSSMRKLYSLSPVSKHFLLEAHGASSHAIMKLGLDKVFLESCSGRRVSIQKGSRNECVEHVAGDMFEKIPNGDAIFMKCYEATPSNGKVINVDMVVPIMAETTHEAKSIFQSDLVMLSQIPGGKERNQHEFQTIANAAGFKTINFACPIGNGCHINPIIMSMMERNNVEEDESFFYAVELRSSVVLPMSLFATIELGVFEILAKAGDGAKLSSSDIASHLPTENPDAPMMLDRILTLLASHSVLDCVVVGESSSMRKLYSLSPVSKHFLLEAHGASSHAIMKLGLDKFWKEGVEHVAGDMFEKIPNGDAIFMKWILHDWNDEDCVKILKKCYEATPSNGKVINVDMVIPIMAETTHEAKSIFQSDLVMLSQIPGGKERNQHEFQAIAYAAGFKTINFACPIGNVRVMEFIKAHDGMNVFEYGKLDPRLGEVFNSAMHNQAIVVTKKLIESYKGFENNIETLVDVGVEHVGGDMFEKIPNGDAIFMKCYEATPSNGKVINVDMVIPIMAETTHEAKSIFQSDLVMLSQIPGGKERNQHEFQAIAYAAGFKTINFACPIGNVRVMEFIK</sequence>
<feature type="domain" description="O-methyltransferase dimerisation" evidence="5">
    <location>
        <begin position="34"/>
        <end position="124"/>
    </location>
</feature>
<dbReference type="Gene3D" id="3.40.50.150">
    <property type="entry name" value="Vaccinia Virus protein VP39"/>
    <property type="match status" value="6"/>
</dbReference>
<comment type="caution">
    <text evidence="6">The sequence shown here is derived from an EMBL/GenBank/DDBJ whole genome shotgun (WGS) entry which is preliminary data.</text>
</comment>
<name>A0A7J6HFF5_CANSA</name>
<evidence type="ECO:0000259" key="4">
    <source>
        <dbReference type="Pfam" id="PF00891"/>
    </source>
</evidence>
<dbReference type="GO" id="GO:0046983">
    <property type="term" value="F:protein dimerization activity"/>
    <property type="evidence" value="ECO:0007669"/>
    <property type="project" value="InterPro"/>
</dbReference>
<dbReference type="InterPro" id="IPR036390">
    <property type="entry name" value="WH_DNA-bd_sf"/>
</dbReference>
<evidence type="ECO:0000313" key="7">
    <source>
        <dbReference type="Proteomes" id="UP000583929"/>
    </source>
</evidence>
<feature type="domain" description="O-methyltransferase dimerisation" evidence="5">
    <location>
        <begin position="574"/>
        <end position="663"/>
    </location>
</feature>
<accession>A0A7J6HFF5</accession>
<dbReference type="EMBL" id="JAATIQ010000047">
    <property type="protein sequence ID" value="KAF4394037.1"/>
    <property type="molecule type" value="Genomic_DNA"/>
</dbReference>
<reference evidence="6 7" key="1">
    <citation type="journal article" date="2020" name="bioRxiv">
        <title>Sequence and annotation of 42 cannabis genomes reveals extensive copy number variation in cannabinoid synthesis and pathogen resistance genes.</title>
        <authorList>
            <person name="Mckernan K.J."/>
            <person name="Helbert Y."/>
            <person name="Kane L.T."/>
            <person name="Ebling H."/>
            <person name="Zhang L."/>
            <person name="Liu B."/>
            <person name="Eaton Z."/>
            <person name="Mclaughlin S."/>
            <person name="Kingan S."/>
            <person name="Baybayan P."/>
            <person name="Concepcion G."/>
            <person name="Jordan M."/>
            <person name="Riva A."/>
            <person name="Barbazuk W."/>
            <person name="Harkins T."/>
        </authorList>
    </citation>
    <scope>NUCLEOTIDE SEQUENCE [LARGE SCALE GENOMIC DNA]</scope>
    <source>
        <strain evidence="7">cv. Jamaican Lion 4</strain>
        <tissue evidence="6">Leaf</tissue>
    </source>
</reference>
<dbReference type="InterPro" id="IPR001077">
    <property type="entry name" value="COMT_C"/>
</dbReference>
<feature type="domain" description="O-methyltransferase dimerisation" evidence="5">
    <location>
        <begin position="326"/>
        <end position="412"/>
    </location>
</feature>
<dbReference type="InterPro" id="IPR029063">
    <property type="entry name" value="SAM-dependent_MTases_sf"/>
</dbReference>
<dbReference type="PANTHER" id="PTHR11746">
    <property type="entry name" value="O-METHYLTRANSFERASE"/>
    <property type="match status" value="1"/>
</dbReference>
<dbReference type="InterPro" id="IPR012967">
    <property type="entry name" value="COMT_dimerisation"/>
</dbReference>
<dbReference type="FunFam" id="1.10.10.10:FF:000357">
    <property type="entry name" value="Caffeic acid 3-O-methyltransferase"/>
    <property type="match status" value="3"/>
</dbReference>
<dbReference type="SUPFAM" id="SSF53335">
    <property type="entry name" value="S-adenosyl-L-methionine-dependent methyltransferases"/>
    <property type="match status" value="5"/>
</dbReference>
<keyword evidence="1" id="KW-0489">Methyltransferase</keyword>
<evidence type="ECO:0000256" key="3">
    <source>
        <dbReference type="ARBA" id="ARBA00022691"/>
    </source>
</evidence>
<feature type="domain" description="O-methyltransferase C-terminal" evidence="4">
    <location>
        <begin position="147"/>
        <end position="221"/>
    </location>
</feature>
<evidence type="ECO:0000313" key="6">
    <source>
        <dbReference type="EMBL" id="KAF4394037.1"/>
    </source>
</evidence>
<evidence type="ECO:0000256" key="1">
    <source>
        <dbReference type="ARBA" id="ARBA00022603"/>
    </source>
</evidence>
<feature type="domain" description="O-methyltransferase C-terminal" evidence="4">
    <location>
        <begin position="860"/>
        <end position="943"/>
    </location>
</feature>
<keyword evidence="7" id="KW-1185">Reference proteome</keyword>
<dbReference type="InterPro" id="IPR036388">
    <property type="entry name" value="WH-like_DNA-bd_sf"/>
</dbReference>
<dbReference type="AlphaFoldDB" id="A0A7J6HFF5"/>
<dbReference type="InterPro" id="IPR016461">
    <property type="entry name" value="COMT-like"/>
</dbReference>
<keyword evidence="2" id="KW-0808">Transferase</keyword>
<feature type="domain" description="O-methyltransferase C-terminal" evidence="4">
    <location>
        <begin position="222"/>
        <end position="286"/>
    </location>
</feature>
<protein>
    <recommendedName>
        <fullName evidence="8">Caffeic acid O-methyltransferase</fullName>
    </recommendedName>
</protein>
<evidence type="ECO:0008006" key="8">
    <source>
        <dbReference type="Google" id="ProtNLM"/>
    </source>
</evidence>